<accession>A0A1S3IKY7</accession>
<name>A0A1S3IKY7_LINAN</name>
<protein>
    <submittedName>
        <fullName evidence="3">Uncharacterized protein LOC106164724 isoform X2</fullName>
    </submittedName>
</protein>
<evidence type="ECO:0000313" key="3">
    <source>
        <dbReference type="RefSeq" id="XP_013398184.1"/>
    </source>
</evidence>
<sequence length="588" mass="64944">MEKTVKEDTPKAGDEKKCLQELTSHIAEETTAMSQKSEIVSQVGKNPDLVMTADVIKQTASNTERLTLIENTTHRPEKQPLSTVTSIPIKEDFTAEQHKLHSEVTSNFKDAAPESEVEKTVSKSAVVTEKNSSWSEMTSSLIKIASDSQNLLMTEAPSPVIEPVSESEKLPSSELIPHLKKQSTPQLRNEVLPEMVPVLKDQSRVNAQNGPSNDIMPVLVLENTACMPSSPPVLVKDTVPEDGEKAPCEIMPELENQLALQEMQACMKETTPKLTYRSPCQETTSLIKENASESKMQDGLKELAGAEPPNPPLCEKMPSLKKQNALQHGDRVLKEPDNTGSKNDSLCENVPDLSEHLPDGSELMPSVTEHMPSITEHMPSVTEHIPDSNACIDTSCQLPSDLAMPINQDTVPLVTEPTMVQNVVLHFVPPDVRATLGSERPACPAAYLYYPQADQSYKVLPISEVVIQNDEDMVPPCVENIEIKSFDTYIQKNGTQSLSSSKKRGKLSTDKKAIGILKKKKNLQNSMKAEVGKKINLQDTKELRDTKNSKKAFYKRCKNKSGQAKNKIPKKSLKKSIIEHKKEIACKS</sequence>
<gene>
    <name evidence="3" type="primary">LOC106164724</name>
</gene>
<reference evidence="3" key="1">
    <citation type="submission" date="2025-08" db="UniProtKB">
        <authorList>
            <consortium name="RefSeq"/>
        </authorList>
    </citation>
    <scope>IDENTIFICATION</scope>
    <source>
        <tissue evidence="3">Gonads</tissue>
    </source>
</reference>
<evidence type="ECO:0000313" key="2">
    <source>
        <dbReference type="Proteomes" id="UP000085678"/>
    </source>
</evidence>
<proteinExistence type="predicted"/>
<dbReference type="RefSeq" id="XP_013398184.1">
    <property type="nucleotide sequence ID" value="XM_013542730.1"/>
</dbReference>
<keyword evidence="2" id="KW-1185">Reference proteome</keyword>
<organism evidence="2 3">
    <name type="scientific">Lingula anatina</name>
    <name type="common">Brachiopod</name>
    <name type="synonym">Lingula unguis</name>
    <dbReference type="NCBI Taxonomy" id="7574"/>
    <lineage>
        <taxon>Eukaryota</taxon>
        <taxon>Metazoa</taxon>
        <taxon>Spiralia</taxon>
        <taxon>Lophotrochozoa</taxon>
        <taxon>Brachiopoda</taxon>
        <taxon>Linguliformea</taxon>
        <taxon>Lingulata</taxon>
        <taxon>Lingulida</taxon>
        <taxon>Linguloidea</taxon>
        <taxon>Lingulidae</taxon>
        <taxon>Lingula</taxon>
    </lineage>
</organism>
<dbReference type="GeneID" id="106164724"/>
<dbReference type="AlphaFoldDB" id="A0A1S3IKY7"/>
<feature type="region of interest" description="Disordered" evidence="1">
    <location>
        <begin position="332"/>
        <end position="360"/>
    </location>
</feature>
<dbReference type="OrthoDB" id="6136097at2759"/>
<evidence type="ECO:0000256" key="1">
    <source>
        <dbReference type="SAM" id="MobiDB-lite"/>
    </source>
</evidence>
<dbReference type="Proteomes" id="UP000085678">
    <property type="component" value="Unplaced"/>
</dbReference>